<keyword evidence="3" id="KW-1133">Transmembrane helix</keyword>
<dbReference type="GO" id="GO:0005737">
    <property type="term" value="C:cytoplasm"/>
    <property type="evidence" value="ECO:0007669"/>
    <property type="project" value="TreeGrafter"/>
</dbReference>
<dbReference type="RefSeq" id="WP_228849699.1">
    <property type="nucleotide sequence ID" value="NZ_JADCKQ010000013.1"/>
</dbReference>
<comment type="subcellular location">
    <subcellularLocation>
        <location evidence="1">Membrane</location>
        <topology evidence="1">Single-pass membrane protein</topology>
    </subcellularLocation>
</comment>
<comment type="caution">
    <text evidence="5">The sequence shown here is derived from an EMBL/GenBank/DDBJ whole genome shotgun (WGS) entry which is preliminary data.</text>
</comment>
<accession>A0A8J7IZ89</accession>
<gene>
    <name evidence="5" type="ORF">H1D41_15120</name>
</gene>
<evidence type="ECO:0000256" key="3">
    <source>
        <dbReference type="ARBA" id="ARBA00022989"/>
    </source>
</evidence>
<sequence length="322" mass="37226">MHATTLVTIAKDEGPFFWEWVAHHRLVGFDNIIVYQNDSSDLTHAILKVLESIGAIRYFYNDADPNMHQVRAYRRVTLLDEYQNADWVMALDMDEFLVVNTGDQTIQALIDALPETDEVFINWKRFGSSFQTKMSPSLVTERFIGAEAHDRVSKAPSPHKALFRPDRFRRPGVHRPVPKENHEDTTFVNGSGMPKGTFRFEDWRSMDPGNRALAQVNHYIIKDAQSFTLKVARGRAHQVENQVNTRYWDIHNYNSESDSVLFDRSAKLKEEMARMDAMAGNQLSELTERSFGRHQKRFSAELENPAMRDLYIHCLENIVGYT</sequence>
<dbReference type="PANTHER" id="PTHR21461">
    <property type="entry name" value="GLYCOSYLTRANSFERASE FAMILY 92 PROTEIN"/>
    <property type="match status" value="1"/>
</dbReference>
<evidence type="ECO:0000313" key="6">
    <source>
        <dbReference type="Proteomes" id="UP000640583"/>
    </source>
</evidence>
<proteinExistence type="predicted"/>
<dbReference type="PANTHER" id="PTHR21461:SF69">
    <property type="entry name" value="GLYCOSYLTRANSFERASE FAMILY 92 PROTEIN"/>
    <property type="match status" value="1"/>
</dbReference>
<keyword evidence="6" id="KW-1185">Reference proteome</keyword>
<protein>
    <submittedName>
        <fullName evidence="5">Glycosyltransferase family 2 protein</fullName>
    </submittedName>
</protein>
<dbReference type="Pfam" id="PF13704">
    <property type="entry name" value="Glyco_tranf_2_4"/>
    <property type="match status" value="1"/>
</dbReference>
<evidence type="ECO:0000256" key="1">
    <source>
        <dbReference type="ARBA" id="ARBA00004167"/>
    </source>
</evidence>
<feature type="region of interest" description="Disordered" evidence="4">
    <location>
        <begin position="169"/>
        <end position="191"/>
    </location>
</feature>
<evidence type="ECO:0000313" key="5">
    <source>
        <dbReference type="EMBL" id="MBI1494974.1"/>
    </source>
</evidence>
<keyword evidence="2" id="KW-0812">Transmembrane</keyword>
<dbReference type="EMBL" id="JADCKQ010000013">
    <property type="protein sequence ID" value="MBI1494974.1"/>
    <property type="molecule type" value="Genomic_DNA"/>
</dbReference>
<keyword evidence="3" id="KW-0472">Membrane</keyword>
<dbReference type="GO" id="GO:0016020">
    <property type="term" value="C:membrane"/>
    <property type="evidence" value="ECO:0007669"/>
    <property type="project" value="UniProtKB-SubCell"/>
</dbReference>
<name>A0A8J7IZ89_9RHOB</name>
<organism evidence="5 6">
    <name type="scientific">Halocynthiibacter styelae</name>
    <dbReference type="NCBI Taxonomy" id="2761955"/>
    <lineage>
        <taxon>Bacteria</taxon>
        <taxon>Pseudomonadati</taxon>
        <taxon>Pseudomonadota</taxon>
        <taxon>Alphaproteobacteria</taxon>
        <taxon>Rhodobacterales</taxon>
        <taxon>Paracoccaceae</taxon>
        <taxon>Halocynthiibacter</taxon>
    </lineage>
</organism>
<dbReference type="Proteomes" id="UP000640583">
    <property type="component" value="Unassembled WGS sequence"/>
</dbReference>
<evidence type="ECO:0000256" key="4">
    <source>
        <dbReference type="SAM" id="MobiDB-lite"/>
    </source>
</evidence>
<dbReference type="GO" id="GO:0016757">
    <property type="term" value="F:glycosyltransferase activity"/>
    <property type="evidence" value="ECO:0007669"/>
    <property type="project" value="TreeGrafter"/>
</dbReference>
<evidence type="ECO:0000256" key="2">
    <source>
        <dbReference type="ARBA" id="ARBA00022692"/>
    </source>
</evidence>
<reference evidence="5" key="1">
    <citation type="submission" date="2020-10" db="EMBL/GenBank/DDBJ databases">
        <title>Paenihalocynthiibacter styelae gen. nov., sp. nov., isolated from stalked sea squirt Styela clava.</title>
        <authorList>
            <person name="Kim Y.-O."/>
            <person name="Yoon J.-H."/>
        </authorList>
    </citation>
    <scope>NUCLEOTIDE SEQUENCE</scope>
    <source>
        <strain evidence="5">MYP1-1</strain>
    </source>
</reference>
<dbReference type="AlphaFoldDB" id="A0A8J7IZ89"/>